<sequence>MARVRIAITVLIADIHPAIGHARPVMDGWAERFVKRLETIRGYTKQPGSHGDPATSSDPFPDSVSPGKDP</sequence>
<evidence type="ECO:0000256" key="1">
    <source>
        <dbReference type="SAM" id="MobiDB-lite"/>
    </source>
</evidence>
<name>A0A564ZHF3_9BACT</name>
<evidence type="ECO:0000313" key="3">
    <source>
        <dbReference type="Proteomes" id="UP000334340"/>
    </source>
</evidence>
<proteinExistence type="predicted"/>
<protein>
    <submittedName>
        <fullName evidence="2">Uncharacterized protein</fullName>
    </submittedName>
</protein>
<organism evidence="2 3">
    <name type="scientific">Candidatus Methylomirabilis lanthanidiphila</name>
    <dbReference type="NCBI Taxonomy" id="2211376"/>
    <lineage>
        <taxon>Bacteria</taxon>
        <taxon>Candidatus Methylomirabilota</taxon>
        <taxon>Candidatus Methylomirabilia</taxon>
        <taxon>Candidatus Methylomirabilales</taxon>
        <taxon>Candidatus Methylomirabilaceae</taxon>
        <taxon>Candidatus Methylomirabilis</taxon>
    </lineage>
</organism>
<accession>A0A564ZHF3</accession>
<reference evidence="2 3" key="1">
    <citation type="submission" date="2019-07" db="EMBL/GenBank/DDBJ databases">
        <authorList>
            <person name="Cremers G."/>
        </authorList>
    </citation>
    <scope>NUCLEOTIDE SEQUENCE [LARGE SCALE GENOMIC DNA]</scope>
</reference>
<feature type="region of interest" description="Disordered" evidence="1">
    <location>
        <begin position="42"/>
        <end position="70"/>
    </location>
</feature>
<dbReference type="Proteomes" id="UP000334340">
    <property type="component" value="Unassembled WGS sequence"/>
</dbReference>
<dbReference type="EMBL" id="CABIKM010000015">
    <property type="protein sequence ID" value="VUZ84583.1"/>
    <property type="molecule type" value="Genomic_DNA"/>
</dbReference>
<gene>
    <name evidence="2" type="ORF">MELA_00956</name>
</gene>
<dbReference type="AlphaFoldDB" id="A0A564ZHF3"/>
<evidence type="ECO:0000313" key="2">
    <source>
        <dbReference type="EMBL" id="VUZ84583.1"/>
    </source>
</evidence>
<keyword evidence="3" id="KW-1185">Reference proteome</keyword>